<keyword evidence="2 3" id="KW-0040">ANK repeat</keyword>
<evidence type="ECO:0000259" key="4">
    <source>
        <dbReference type="Pfam" id="PF24883"/>
    </source>
</evidence>
<keyword evidence="6" id="KW-1185">Reference proteome</keyword>
<gene>
    <name evidence="5" type="ORF">C7999DRAFT_42801</name>
</gene>
<dbReference type="Proteomes" id="UP001303647">
    <property type="component" value="Unassembled WGS sequence"/>
</dbReference>
<sequence>MDLVSLNIGLVGLIDPLIQLTNIVKAYRSFTPDSDALNAQFEAERLRFERWKRDVGSDTQLPADQQTRSVMENLLNNPPWINAILGTVDNHHTREEGAGSKRHKLTWALGRKRDLTDLTLTELRQGLAKAQADTRREIHSWLLGQHFSNERYYDSALDSPPDTPEILWIHGPPGFGKTILSSRIVEHILAIPNRSVVYFFFSSDYKSRNDPYIDQATPRSAVVQLLYEALQVIPGRYLVIDGLDEYTLLTDSSNSIARFLEDTDDPNRLAEYQMSPKDVQANATTFARSIVDRKLPKKSPNTAGPKNLRQLRRALEGTPTELDHVYKPNWDRIGRNNRVVALPCWAAFALRPLAISEIREAVLIDEDCEALPTNELPDTIDDEYIDTEILEPCGPLIEIRDSHPESAANRTNEKLRASNEQTQHTILARFYDPNINKSSFGAIETTPQRRCITHVKLGVPLQRDSDTLERILGFINESNPYWDEAEDEEIPPGPPYYAFKLGLTAVAVGHIRKFGPEKKTNCVRSYSPVHSAIRQGHLEVVKFLIEQGADIKAVTKDGRTPVHYATANGHLEVVKSLAEQGADFKAVTNNGWIPIDYAASK</sequence>
<dbReference type="InterPro" id="IPR002110">
    <property type="entry name" value="Ankyrin_rpt"/>
</dbReference>
<dbReference type="InterPro" id="IPR036770">
    <property type="entry name" value="Ankyrin_rpt-contain_sf"/>
</dbReference>
<name>A0AAN7CR60_9PEZI</name>
<dbReference type="PROSITE" id="PS50088">
    <property type="entry name" value="ANK_REPEAT"/>
    <property type="match status" value="2"/>
</dbReference>
<evidence type="ECO:0000256" key="2">
    <source>
        <dbReference type="ARBA" id="ARBA00023043"/>
    </source>
</evidence>
<evidence type="ECO:0000313" key="6">
    <source>
        <dbReference type="Proteomes" id="UP001303647"/>
    </source>
</evidence>
<dbReference type="SUPFAM" id="SSF48403">
    <property type="entry name" value="Ankyrin repeat"/>
    <property type="match status" value="1"/>
</dbReference>
<keyword evidence="1" id="KW-0677">Repeat</keyword>
<dbReference type="PROSITE" id="PS50297">
    <property type="entry name" value="ANK_REP_REGION"/>
    <property type="match status" value="2"/>
</dbReference>
<reference evidence="5" key="2">
    <citation type="submission" date="2023-05" db="EMBL/GenBank/DDBJ databases">
        <authorList>
            <consortium name="Lawrence Berkeley National Laboratory"/>
            <person name="Steindorff A."/>
            <person name="Hensen N."/>
            <person name="Bonometti L."/>
            <person name="Westerberg I."/>
            <person name="Brannstrom I.O."/>
            <person name="Guillou S."/>
            <person name="Cros-Aarteil S."/>
            <person name="Calhoun S."/>
            <person name="Haridas S."/>
            <person name="Kuo A."/>
            <person name="Mondo S."/>
            <person name="Pangilinan J."/>
            <person name="Riley R."/>
            <person name="Labutti K."/>
            <person name="Andreopoulos B."/>
            <person name="Lipzen A."/>
            <person name="Chen C."/>
            <person name="Yanf M."/>
            <person name="Daum C."/>
            <person name="Ng V."/>
            <person name="Clum A."/>
            <person name="Ohm R."/>
            <person name="Martin F."/>
            <person name="Silar P."/>
            <person name="Natvig D."/>
            <person name="Lalanne C."/>
            <person name="Gautier V."/>
            <person name="Ament-Velasquez S.L."/>
            <person name="Kruys A."/>
            <person name="Hutchinson M.I."/>
            <person name="Powell A.J."/>
            <person name="Barry K."/>
            <person name="Miller A.N."/>
            <person name="Grigoriev I.V."/>
            <person name="Debuchy R."/>
            <person name="Gladieux P."/>
            <person name="Thoren M.H."/>
            <person name="Johannesson H."/>
        </authorList>
    </citation>
    <scope>NUCLEOTIDE SEQUENCE</scope>
    <source>
        <strain evidence="5">CBS 359.72</strain>
    </source>
</reference>
<feature type="repeat" description="ANK" evidence="3">
    <location>
        <begin position="524"/>
        <end position="556"/>
    </location>
</feature>
<dbReference type="Pfam" id="PF12796">
    <property type="entry name" value="Ank_2"/>
    <property type="match status" value="1"/>
</dbReference>
<evidence type="ECO:0000256" key="3">
    <source>
        <dbReference type="PROSITE-ProRule" id="PRU00023"/>
    </source>
</evidence>
<accession>A0AAN7CR60</accession>
<feature type="domain" description="Nephrocystin 3-like N-terminal" evidence="4">
    <location>
        <begin position="145"/>
        <end position="225"/>
    </location>
</feature>
<organism evidence="5 6">
    <name type="scientific">Corynascus novoguineensis</name>
    <dbReference type="NCBI Taxonomy" id="1126955"/>
    <lineage>
        <taxon>Eukaryota</taxon>
        <taxon>Fungi</taxon>
        <taxon>Dikarya</taxon>
        <taxon>Ascomycota</taxon>
        <taxon>Pezizomycotina</taxon>
        <taxon>Sordariomycetes</taxon>
        <taxon>Sordariomycetidae</taxon>
        <taxon>Sordariales</taxon>
        <taxon>Chaetomiaceae</taxon>
        <taxon>Corynascus</taxon>
    </lineage>
</organism>
<dbReference type="InterPro" id="IPR038305">
    <property type="entry name" value="HeLo_sf"/>
</dbReference>
<dbReference type="InterPro" id="IPR056884">
    <property type="entry name" value="NPHP3-like_N"/>
</dbReference>
<dbReference type="Gene3D" id="1.25.40.20">
    <property type="entry name" value="Ankyrin repeat-containing domain"/>
    <property type="match status" value="1"/>
</dbReference>
<reference evidence="5" key="1">
    <citation type="journal article" date="2023" name="Mol. Phylogenet. Evol.">
        <title>Genome-scale phylogeny and comparative genomics of the fungal order Sordariales.</title>
        <authorList>
            <person name="Hensen N."/>
            <person name="Bonometti L."/>
            <person name="Westerberg I."/>
            <person name="Brannstrom I.O."/>
            <person name="Guillou S."/>
            <person name="Cros-Aarteil S."/>
            <person name="Calhoun S."/>
            <person name="Haridas S."/>
            <person name="Kuo A."/>
            <person name="Mondo S."/>
            <person name="Pangilinan J."/>
            <person name="Riley R."/>
            <person name="LaButti K."/>
            <person name="Andreopoulos B."/>
            <person name="Lipzen A."/>
            <person name="Chen C."/>
            <person name="Yan M."/>
            <person name="Daum C."/>
            <person name="Ng V."/>
            <person name="Clum A."/>
            <person name="Steindorff A."/>
            <person name="Ohm R.A."/>
            <person name="Martin F."/>
            <person name="Silar P."/>
            <person name="Natvig D.O."/>
            <person name="Lalanne C."/>
            <person name="Gautier V."/>
            <person name="Ament-Velasquez S.L."/>
            <person name="Kruys A."/>
            <person name="Hutchinson M.I."/>
            <person name="Powell A.J."/>
            <person name="Barry K."/>
            <person name="Miller A.N."/>
            <person name="Grigoriev I.V."/>
            <person name="Debuchy R."/>
            <person name="Gladieux P."/>
            <person name="Hiltunen Thoren M."/>
            <person name="Johannesson H."/>
        </authorList>
    </citation>
    <scope>NUCLEOTIDE SEQUENCE</scope>
    <source>
        <strain evidence="5">CBS 359.72</strain>
    </source>
</reference>
<evidence type="ECO:0000256" key="1">
    <source>
        <dbReference type="ARBA" id="ARBA00022737"/>
    </source>
</evidence>
<dbReference type="AlphaFoldDB" id="A0AAN7CR60"/>
<proteinExistence type="predicted"/>
<dbReference type="Pfam" id="PF24883">
    <property type="entry name" value="NPHP3_N"/>
    <property type="match status" value="1"/>
</dbReference>
<dbReference type="EMBL" id="MU857693">
    <property type="protein sequence ID" value="KAK4245722.1"/>
    <property type="molecule type" value="Genomic_DNA"/>
</dbReference>
<protein>
    <recommendedName>
        <fullName evidence="4">Nephrocystin 3-like N-terminal domain-containing protein</fullName>
    </recommendedName>
</protein>
<comment type="caution">
    <text evidence="5">The sequence shown here is derived from an EMBL/GenBank/DDBJ whole genome shotgun (WGS) entry which is preliminary data.</text>
</comment>
<dbReference type="SUPFAM" id="SSF52540">
    <property type="entry name" value="P-loop containing nucleoside triphosphate hydrolases"/>
    <property type="match status" value="1"/>
</dbReference>
<dbReference type="SMART" id="SM00248">
    <property type="entry name" value="ANK"/>
    <property type="match status" value="2"/>
</dbReference>
<evidence type="ECO:0000313" key="5">
    <source>
        <dbReference type="EMBL" id="KAK4245722.1"/>
    </source>
</evidence>
<feature type="repeat" description="ANK" evidence="3">
    <location>
        <begin position="557"/>
        <end position="589"/>
    </location>
</feature>
<dbReference type="InterPro" id="IPR027417">
    <property type="entry name" value="P-loop_NTPase"/>
</dbReference>
<dbReference type="Gene3D" id="1.20.120.1020">
    <property type="entry name" value="Prion-inhibition and propagation, HeLo domain"/>
    <property type="match status" value="1"/>
</dbReference>
<dbReference type="PANTHER" id="PTHR24171">
    <property type="entry name" value="ANKYRIN REPEAT DOMAIN-CONTAINING PROTEIN 39-RELATED"/>
    <property type="match status" value="1"/>
</dbReference>
<dbReference type="PANTHER" id="PTHR24171:SF9">
    <property type="entry name" value="ANKYRIN REPEAT DOMAIN-CONTAINING PROTEIN 39"/>
    <property type="match status" value="1"/>
</dbReference>